<proteinExistence type="predicted"/>
<dbReference type="AlphaFoldDB" id="W4F9Q9"/>
<reference evidence="1" key="1">
    <citation type="submission" date="2013-12" db="EMBL/GenBank/DDBJ databases">
        <title>The Genome Sequence of Aphanomyces astaci APO3.</title>
        <authorList>
            <consortium name="The Broad Institute Genomics Platform"/>
            <person name="Russ C."/>
            <person name="Tyler B."/>
            <person name="van West P."/>
            <person name="Dieguez-Uribeondo J."/>
            <person name="Young S.K."/>
            <person name="Zeng Q."/>
            <person name="Gargeya S."/>
            <person name="Fitzgerald M."/>
            <person name="Abouelleil A."/>
            <person name="Alvarado L."/>
            <person name="Chapman S.B."/>
            <person name="Gainer-Dewar J."/>
            <person name="Goldberg J."/>
            <person name="Griggs A."/>
            <person name="Gujja S."/>
            <person name="Hansen M."/>
            <person name="Howarth C."/>
            <person name="Imamovic A."/>
            <person name="Ireland A."/>
            <person name="Larimer J."/>
            <person name="McCowan C."/>
            <person name="Murphy C."/>
            <person name="Pearson M."/>
            <person name="Poon T.W."/>
            <person name="Priest M."/>
            <person name="Roberts A."/>
            <person name="Saif S."/>
            <person name="Shea T."/>
            <person name="Sykes S."/>
            <person name="Wortman J."/>
            <person name="Nusbaum C."/>
            <person name="Birren B."/>
        </authorList>
    </citation>
    <scope>NUCLEOTIDE SEQUENCE [LARGE SCALE GENOMIC DNA]</scope>
    <source>
        <strain evidence="1">APO3</strain>
    </source>
</reference>
<dbReference type="RefSeq" id="XP_009846871.1">
    <property type="nucleotide sequence ID" value="XM_009848569.1"/>
</dbReference>
<dbReference type="VEuPathDB" id="FungiDB:H257_19424"/>
<dbReference type="EMBL" id="KI913691">
    <property type="protein sequence ID" value="ETV63644.1"/>
    <property type="molecule type" value="Genomic_DNA"/>
</dbReference>
<sequence>CGSSAAYLLQSLPMHNAACPSDTYFHKVEVTASRGARQTERRAVLPTPL</sequence>
<protein>
    <submittedName>
        <fullName evidence="1">Uncharacterized protein</fullName>
    </submittedName>
</protein>
<evidence type="ECO:0000313" key="1">
    <source>
        <dbReference type="EMBL" id="ETV63644.1"/>
    </source>
</evidence>
<dbReference type="GeneID" id="20821420"/>
<name>W4F9Q9_APHAT</name>
<organism evidence="1">
    <name type="scientific">Aphanomyces astaci</name>
    <name type="common">Crayfish plague agent</name>
    <dbReference type="NCBI Taxonomy" id="112090"/>
    <lineage>
        <taxon>Eukaryota</taxon>
        <taxon>Sar</taxon>
        <taxon>Stramenopiles</taxon>
        <taxon>Oomycota</taxon>
        <taxon>Saprolegniomycetes</taxon>
        <taxon>Saprolegniales</taxon>
        <taxon>Verrucalvaceae</taxon>
        <taxon>Aphanomyces</taxon>
    </lineage>
</organism>
<accession>W4F9Q9</accession>
<gene>
    <name evidence="1" type="ORF">H257_19424</name>
</gene>
<feature type="non-terminal residue" evidence="1">
    <location>
        <position position="1"/>
    </location>
</feature>